<reference evidence="3" key="1">
    <citation type="submission" date="2016-03" db="EMBL/GenBank/DDBJ databases">
        <authorList>
            <person name="Ploux O."/>
        </authorList>
    </citation>
    <scope>NUCLEOTIDE SEQUENCE</scope>
    <source>
        <strain evidence="3">UC10</strain>
    </source>
</reference>
<accession>A0A1Y5PNI3</accession>
<evidence type="ECO:0000313" key="3">
    <source>
        <dbReference type="EMBL" id="SBV31579.1"/>
    </source>
</evidence>
<comment type="similarity">
    <text evidence="2">Belongs to the trehalose phosphatase family.</text>
</comment>
<dbReference type="InterPro" id="IPR003337">
    <property type="entry name" value="Trehalose_PPase"/>
</dbReference>
<dbReference type="KEGG" id="sphu:SPPYR_0459"/>
<dbReference type="InterPro" id="IPR023214">
    <property type="entry name" value="HAD_sf"/>
</dbReference>
<dbReference type="Pfam" id="PF02358">
    <property type="entry name" value="Trehalose_PPase"/>
    <property type="match status" value="1"/>
</dbReference>
<dbReference type="NCBIfam" id="TIGR00685">
    <property type="entry name" value="T6PP"/>
    <property type="match status" value="1"/>
</dbReference>
<keyword evidence="1 2" id="KW-0378">Hydrolase</keyword>
<dbReference type="PANTHER" id="PTHR43768">
    <property type="entry name" value="TREHALOSE 6-PHOSPHATE PHOSPHATASE"/>
    <property type="match status" value="1"/>
</dbReference>
<comment type="cofactor">
    <cofactor evidence="2">
        <name>Mg(2+)</name>
        <dbReference type="ChEBI" id="CHEBI:18420"/>
    </cofactor>
</comment>
<dbReference type="InterPro" id="IPR036412">
    <property type="entry name" value="HAD-like_sf"/>
</dbReference>
<gene>
    <name evidence="3" type="ORF">SPPYR_0459</name>
</gene>
<proteinExistence type="inferred from homology"/>
<comment type="catalytic activity">
    <reaction evidence="2">
        <text>alpha,alpha-trehalose 6-phosphate + H2O = alpha,alpha-trehalose + phosphate</text>
        <dbReference type="Rhea" id="RHEA:23420"/>
        <dbReference type="ChEBI" id="CHEBI:15377"/>
        <dbReference type="ChEBI" id="CHEBI:16551"/>
        <dbReference type="ChEBI" id="CHEBI:43474"/>
        <dbReference type="ChEBI" id="CHEBI:58429"/>
        <dbReference type="EC" id="3.1.3.12"/>
    </reaction>
</comment>
<dbReference type="EMBL" id="LT598653">
    <property type="protein sequence ID" value="SBV31579.1"/>
    <property type="molecule type" value="Genomic_DNA"/>
</dbReference>
<dbReference type="CDD" id="cd01627">
    <property type="entry name" value="HAD_TPP"/>
    <property type="match status" value="1"/>
</dbReference>
<dbReference type="EC" id="3.1.3.12" evidence="2"/>
<organism evidence="3">
    <name type="scientific">uncultured Sphingopyxis sp</name>
    <dbReference type="NCBI Taxonomy" id="310581"/>
    <lineage>
        <taxon>Bacteria</taxon>
        <taxon>Pseudomonadati</taxon>
        <taxon>Pseudomonadota</taxon>
        <taxon>Alphaproteobacteria</taxon>
        <taxon>Sphingomonadales</taxon>
        <taxon>Sphingomonadaceae</taxon>
        <taxon>Sphingopyxis</taxon>
        <taxon>environmental samples</taxon>
    </lineage>
</organism>
<comment type="function">
    <text evidence="2">Removes the phosphate from trehalose 6-phosphate to produce free trehalose.</text>
</comment>
<dbReference type="Gene3D" id="3.40.50.1000">
    <property type="entry name" value="HAD superfamily/HAD-like"/>
    <property type="match status" value="1"/>
</dbReference>
<name>A0A1Y5PNI3_9SPHN</name>
<dbReference type="GO" id="GO:0046872">
    <property type="term" value="F:metal ion binding"/>
    <property type="evidence" value="ECO:0007669"/>
    <property type="project" value="UniProtKB-KW"/>
</dbReference>
<protein>
    <recommendedName>
        <fullName evidence="2">Trehalose 6-phosphate phosphatase</fullName>
        <ecNumber evidence="2">3.1.3.12</ecNumber>
    </recommendedName>
</protein>
<dbReference type="InterPro" id="IPR044651">
    <property type="entry name" value="OTSB-like"/>
</dbReference>
<dbReference type="GO" id="GO:0004805">
    <property type="term" value="F:trehalose-phosphatase activity"/>
    <property type="evidence" value="ECO:0007669"/>
    <property type="project" value="UniProtKB-EC"/>
</dbReference>
<dbReference type="AlphaFoldDB" id="A0A1Y5PNI3"/>
<evidence type="ECO:0000256" key="2">
    <source>
        <dbReference type="RuleBase" id="RU361117"/>
    </source>
</evidence>
<dbReference type="GO" id="GO:0005992">
    <property type="term" value="P:trehalose biosynthetic process"/>
    <property type="evidence" value="ECO:0007669"/>
    <property type="project" value="UniProtKB-UniPathway"/>
</dbReference>
<sequence>MHKRDNLPLPPPLTEWAARQPVALFLDFDGTLVEIAETPDAILVPDDLVRRLERLAGRMDGRLALITGRSLSDIGSHLAHGSIRVVGSHGAEDGDAAGPAAPLARAASAAIAALVGEWPGLLVETKPHGVAIHYRQEPDAEKAVFTLMDDIAEREGLAVRRGKMVVELGPVQANKGRAVARLMRRPPFAGAKPVFIGDDITDEDGFAAAAAAGGHGILVGAPRPTAAHYRLQNTREVYHWLGL</sequence>
<evidence type="ECO:0000256" key="1">
    <source>
        <dbReference type="ARBA" id="ARBA00022801"/>
    </source>
</evidence>
<dbReference type="UniPathway" id="UPA00299"/>
<keyword evidence="2" id="KW-0479">Metal-binding</keyword>
<comment type="pathway">
    <text evidence="2">Glycan biosynthesis; trehalose biosynthesis.</text>
</comment>
<dbReference type="SUPFAM" id="SSF56784">
    <property type="entry name" value="HAD-like"/>
    <property type="match status" value="1"/>
</dbReference>
<dbReference type="PANTHER" id="PTHR43768:SF3">
    <property type="entry name" value="TREHALOSE 6-PHOSPHATE PHOSPHATASE"/>
    <property type="match status" value="1"/>
</dbReference>
<keyword evidence="2" id="KW-0460">Magnesium</keyword>
<dbReference type="Gene3D" id="3.30.70.1020">
    <property type="entry name" value="Trehalose-6-phosphate phosphatase related protein, domain 2"/>
    <property type="match status" value="1"/>
</dbReference>